<proteinExistence type="predicted"/>
<keyword evidence="3" id="KW-1185">Reference proteome</keyword>
<comment type="caution">
    <text evidence="2">The sequence shown here is derived from an EMBL/GenBank/DDBJ whole genome shotgun (WGS) entry which is preliminary data.</text>
</comment>
<dbReference type="PROSITE" id="PS51257">
    <property type="entry name" value="PROKAR_LIPOPROTEIN"/>
    <property type="match status" value="1"/>
</dbReference>
<evidence type="ECO:0000256" key="1">
    <source>
        <dbReference type="SAM" id="SignalP"/>
    </source>
</evidence>
<dbReference type="RefSeq" id="WP_132421671.1">
    <property type="nucleotide sequence ID" value="NZ_SMFZ01000001.1"/>
</dbReference>
<reference evidence="2 3" key="1">
    <citation type="submission" date="2019-03" db="EMBL/GenBank/DDBJ databases">
        <title>Sequencing the genomes of 1000 actinobacteria strains.</title>
        <authorList>
            <person name="Klenk H.-P."/>
        </authorList>
    </citation>
    <scope>NUCLEOTIDE SEQUENCE [LARGE SCALE GENOMIC DNA]</scope>
    <source>
        <strain evidence="2 3">DSM 44969</strain>
    </source>
</reference>
<sequence>MRHVSGTALSRRRMLAACAGVVALPPVLASCTSGTGSDDGDPAALLALADQARADAALVVAAVTADPGLSGRLEPLRAARIAHAGALDTAGGRTTPPPETVSGAAPQNVDLGRIRDAVTASARSAAQAVAGTSVSRVGLVAEVAACCAAYATVLT</sequence>
<evidence type="ECO:0000313" key="3">
    <source>
        <dbReference type="Proteomes" id="UP000295560"/>
    </source>
</evidence>
<evidence type="ECO:0000313" key="2">
    <source>
        <dbReference type="EMBL" id="TCK25360.1"/>
    </source>
</evidence>
<accession>A0A4R1HX38</accession>
<feature type="chain" id="PRO_5020577850" evidence="1">
    <location>
        <begin position="30"/>
        <end position="155"/>
    </location>
</feature>
<dbReference type="OrthoDB" id="9964849at2"/>
<gene>
    <name evidence="2" type="ORF">EV378_1166</name>
</gene>
<dbReference type="Proteomes" id="UP000295560">
    <property type="component" value="Unassembled WGS sequence"/>
</dbReference>
<feature type="signal peptide" evidence="1">
    <location>
        <begin position="1"/>
        <end position="29"/>
    </location>
</feature>
<dbReference type="EMBL" id="SMFZ01000001">
    <property type="protein sequence ID" value="TCK25360.1"/>
    <property type="molecule type" value="Genomic_DNA"/>
</dbReference>
<protein>
    <submittedName>
        <fullName evidence="2">Uncharacterized protein</fullName>
    </submittedName>
</protein>
<dbReference type="AlphaFoldDB" id="A0A4R1HX38"/>
<keyword evidence="1" id="KW-0732">Signal</keyword>
<name>A0A4R1HX38_PSEEN</name>
<organism evidence="2 3">
    <name type="scientific">Pseudonocardia endophytica</name>
    <dbReference type="NCBI Taxonomy" id="401976"/>
    <lineage>
        <taxon>Bacteria</taxon>
        <taxon>Bacillati</taxon>
        <taxon>Actinomycetota</taxon>
        <taxon>Actinomycetes</taxon>
        <taxon>Pseudonocardiales</taxon>
        <taxon>Pseudonocardiaceae</taxon>
        <taxon>Pseudonocardia</taxon>
    </lineage>
</organism>